<keyword evidence="1" id="KW-0732">Signal</keyword>
<evidence type="ECO:0008006" key="4">
    <source>
        <dbReference type="Google" id="ProtNLM"/>
    </source>
</evidence>
<dbReference type="RefSeq" id="WP_150450510.1">
    <property type="nucleotide sequence ID" value="NZ_VYSA01000006.1"/>
</dbReference>
<organism evidence="2 3">
    <name type="scientific">Microbacterium rhizomatis</name>
    <dbReference type="NCBI Taxonomy" id="1631477"/>
    <lineage>
        <taxon>Bacteria</taxon>
        <taxon>Bacillati</taxon>
        <taxon>Actinomycetota</taxon>
        <taxon>Actinomycetes</taxon>
        <taxon>Micrococcales</taxon>
        <taxon>Microbacteriaceae</taxon>
        <taxon>Microbacterium</taxon>
    </lineage>
</organism>
<protein>
    <recommendedName>
        <fullName evidence="4">Secreted protein</fullName>
    </recommendedName>
</protein>
<accession>A0A5J5IZH2</accession>
<feature type="signal peptide" evidence="1">
    <location>
        <begin position="1"/>
        <end position="26"/>
    </location>
</feature>
<sequence length="211" mass="21961">MKSAKVTATLAAVVALVLSSAIGASASGSASSDAPPPEDTPDRIIYVDHPAPLPVNKRVISSNERGEAYVADNTEFPIIPAEGETVQIVYTDAVTTVFTEPSTLPVQPAVCTVSMTVDAPTKAGNRPVVFGSAMVSRECSSGRGFTLGLYGANQERGRNAIPVPNSGNWWGIGTNGNICTYGFNSDYYGVGTISPDNRSVRGVTATLPCSF</sequence>
<evidence type="ECO:0000313" key="2">
    <source>
        <dbReference type="EMBL" id="KAA9105051.1"/>
    </source>
</evidence>
<gene>
    <name evidence="2" type="ORF">F6B43_18570</name>
</gene>
<evidence type="ECO:0000256" key="1">
    <source>
        <dbReference type="SAM" id="SignalP"/>
    </source>
</evidence>
<evidence type="ECO:0000313" key="3">
    <source>
        <dbReference type="Proteomes" id="UP000325827"/>
    </source>
</evidence>
<name>A0A5J5IZH2_9MICO</name>
<dbReference type="Proteomes" id="UP000325827">
    <property type="component" value="Unassembled WGS sequence"/>
</dbReference>
<proteinExistence type="predicted"/>
<dbReference type="EMBL" id="VYSA01000006">
    <property type="protein sequence ID" value="KAA9105051.1"/>
    <property type="molecule type" value="Genomic_DNA"/>
</dbReference>
<feature type="chain" id="PRO_5023915012" description="Secreted protein" evidence="1">
    <location>
        <begin position="27"/>
        <end position="211"/>
    </location>
</feature>
<keyword evidence="3" id="KW-1185">Reference proteome</keyword>
<comment type="caution">
    <text evidence="2">The sequence shown here is derived from an EMBL/GenBank/DDBJ whole genome shotgun (WGS) entry which is preliminary data.</text>
</comment>
<dbReference type="AlphaFoldDB" id="A0A5J5IZH2"/>
<reference evidence="3" key="1">
    <citation type="submission" date="2019-09" db="EMBL/GenBank/DDBJ databases">
        <title>Mumia zhuanghuii sp. nov. isolated from the intestinal contents of plateau pika (Ochotona curzoniae) in the Qinghai-Tibet plateau of China.</title>
        <authorList>
            <person name="Tian Z."/>
        </authorList>
    </citation>
    <scope>NUCLEOTIDE SEQUENCE [LARGE SCALE GENOMIC DNA]</scope>
    <source>
        <strain evidence="3">JCM 30598</strain>
    </source>
</reference>